<keyword evidence="4" id="KW-0963">Cytoplasm</keyword>
<dbReference type="InterPro" id="IPR005631">
    <property type="entry name" value="SDH"/>
</dbReference>
<dbReference type="RefSeq" id="WP_221303989.1">
    <property type="nucleotide sequence ID" value="NZ_JACHHZ010000001.1"/>
</dbReference>
<comment type="similarity">
    <text evidence="2">Belongs to the SdhE FAD assembly factor family.</text>
</comment>
<accession>A0A841HGI8</accession>
<comment type="caution">
    <text evidence="6">The sequence shown here is derived from an EMBL/GenBank/DDBJ whole genome shotgun (WGS) entry which is preliminary data.</text>
</comment>
<evidence type="ECO:0000313" key="6">
    <source>
        <dbReference type="EMBL" id="MBB6091793.1"/>
    </source>
</evidence>
<dbReference type="PANTHER" id="PTHR39585:SF1">
    <property type="entry name" value="FAD ASSEMBLY FACTOR SDHE"/>
    <property type="match status" value="1"/>
</dbReference>
<keyword evidence="7" id="KW-1185">Reference proteome</keyword>
<evidence type="ECO:0000256" key="4">
    <source>
        <dbReference type="ARBA" id="ARBA00022490"/>
    </source>
</evidence>
<evidence type="ECO:0000313" key="7">
    <source>
        <dbReference type="Proteomes" id="UP000588068"/>
    </source>
</evidence>
<evidence type="ECO:0000256" key="5">
    <source>
        <dbReference type="ARBA" id="ARBA00023186"/>
    </source>
</evidence>
<dbReference type="GO" id="GO:0006105">
    <property type="term" value="P:succinate metabolic process"/>
    <property type="evidence" value="ECO:0007669"/>
    <property type="project" value="TreeGrafter"/>
</dbReference>
<dbReference type="InterPro" id="IPR036714">
    <property type="entry name" value="SDH_sf"/>
</dbReference>
<evidence type="ECO:0000256" key="2">
    <source>
        <dbReference type="ARBA" id="ARBA00008571"/>
    </source>
</evidence>
<dbReference type="InterPro" id="IPR050531">
    <property type="entry name" value="SdhE_FAD_assembly_factor"/>
</dbReference>
<dbReference type="Gene3D" id="1.10.150.250">
    <property type="entry name" value="Flavinator of succinate dehydrogenase"/>
    <property type="match status" value="1"/>
</dbReference>
<dbReference type="EMBL" id="JACHHZ010000001">
    <property type="protein sequence ID" value="MBB6091793.1"/>
    <property type="molecule type" value="Genomic_DNA"/>
</dbReference>
<gene>
    <name evidence="6" type="ORF">HNQ60_000639</name>
</gene>
<reference evidence="6 7" key="1">
    <citation type="submission" date="2020-08" db="EMBL/GenBank/DDBJ databases">
        <title>Genomic Encyclopedia of Type Strains, Phase IV (KMG-IV): sequencing the most valuable type-strain genomes for metagenomic binning, comparative biology and taxonomic classification.</title>
        <authorList>
            <person name="Goeker M."/>
        </authorList>
    </citation>
    <scope>NUCLEOTIDE SEQUENCE [LARGE SCALE GENOMIC DNA]</scope>
    <source>
        <strain evidence="6 7">DSM 26723</strain>
    </source>
</reference>
<protein>
    <recommendedName>
        <fullName evidence="3">FAD assembly factor SdhE</fullName>
    </recommendedName>
</protein>
<organism evidence="6 7">
    <name type="scientific">Povalibacter uvarum</name>
    <dbReference type="NCBI Taxonomy" id="732238"/>
    <lineage>
        <taxon>Bacteria</taxon>
        <taxon>Pseudomonadati</taxon>
        <taxon>Pseudomonadota</taxon>
        <taxon>Gammaproteobacteria</taxon>
        <taxon>Steroidobacterales</taxon>
        <taxon>Steroidobacteraceae</taxon>
        <taxon>Povalibacter</taxon>
    </lineage>
</organism>
<dbReference type="Pfam" id="PF03937">
    <property type="entry name" value="Sdh5"/>
    <property type="match status" value="1"/>
</dbReference>
<dbReference type="PANTHER" id="PTHR39585">
    <property type="entry name" value="FAD ASSEMBLY FACTOR SDHE"/>
    <property type="match status" value="1"/>
</dbReference>
<dbReference type="Proteomes" id="UP000588068">
    <property type="component" value="Unassembled WGS sequence"/>
</dbReference>
<evidence type="ECO:0000256" key="1">
    <source>
        <dbReference type="ARBA" id="ARBA00004496"/>
    </source>
</evidence>
<dbReference type="AlphaFoldDB" id="A0A841HGI8"/>
<proteinExistence type="inferred from homology"/>
<evidence type="ECO:0000256" key="3">
    <source>
        <dbReference type="ARBA" id="ARBA00019418"/>
    </source>
</evidence>
<dbReference type="SUPFAM" id="SSF109910">
    <property type="entry name" value="YgfY-like"/>
    <property type="match status" value="1"/>
</dbReference>
<comment type="subcellular location">
    <subcellularLocation>
        <location evidence="1">Cytoplasm</location>
    </subcellularLocation>
</comment>
<sequence>MDSAESGGTQAVQYPLSASIARLRWRCRRGMRELDVVLQRYLETRYTTAPLAEQQAFEQLLDEQDPQLLAYLMGRERPQDPLQANVIARLADPGV</sequence>
<dbReference type="GO" id="GO:0005737">
    <property type="term" value="C:cytoplasm"/>
    <property type="evidence" value="ECO:0007669"/>
    <property type="project" value="UniProtKB-SubCell"/>
</dbReference>
<name>A0A841HGI8_9GAMM</name>
<keyword evidence="5" id="KW-0143">Chaperone</keyword>